<keyword evidence="4" id="KW-1185">Reference proteome</keyword>
<evidence type="ECO:0000313" key="4">
    <source>
        <dbReference type="Proteomes" id="UP000613193"/>
    </source>
</evidence>
<keyword evidence="2" id="KW-0732">Signal</keyword>
<dbReference type="Proteomes" id="UP000613193">
    <property type="component" value="Unassembled WGS sequence"/>
</dbReference>
<feature type="chain" id="PRO_5038057454" evidence="2">
    <location>
        <begin position="20"/>
        <end position="172"/>
    </location>
</feature>
<proteinExistence type="predicted"/>
<keyword evidence="1" id="KW-1133">Transmembrane helix</keyword>
<feature type="signal peptide" evidence="2">
    <location>
        <begin position="1"/>
        <end position="19"/>
    </location>
</feature>
<sequence length="172" mass="20371">MKKIYLLSLLTFFVVAAFAQEKSDSLAYQLQRKKINQMLAIRKQKFGKYDQSLSKHTGIFGLQTKKDIRRSNDILMDIVQTDNNIYKELKILLDYRAFQQTQVQTQSQEVQKSNLAFMNTINRFRKQNEGLKAQLDQQTARYDTAKRWYIIIILLMLTSILILIFRKRRPKA</sequence>
<reference evidence="3" key="1">
    <citation type="submission" date="2020-12" db="EMBL/GenBank/DDBJ databases">
        <title>Bacterial novel species Mucilaginibacter sp. SD-g isolated from soil.</title>
        <authorList>
            <person name="Jung H.-Y."/>
        </authorList>
    </citation>
    <scope>NUCLEOTIDE SEQUENCE</scope>
    <source>
        <strain evidence="3">SD-g</strain>
    </source>
</reference>
<comment type="caution">
    <text evidence="3">The sequence shown here is derived from an EMBL/GenBank/DDBJ whole genome shotgun (WGS) entry which is preliminary data.</text>
</comment>
<organism evidence="3 4">
    <name type="scientific">Mucilaginibacter segetis</name>
    <dbReference type="NCBI Taxonomy" id="2793071"/>
    <lineage>
        <taxon>Bacteria</taxon>
        <taxon>Pseudomonadati</taxon>
        <taxon>Bacteroidota</taxon>
        <taxon>Sphingobacteriia</taxon>
        <taxon>Sphingobacteriales</taxon>
        <taxon>Sphingobacteriaceae</taxon>
        <taxon>Mucilaginibacter</taxon>
    </lineage>
</organism>
<dbReference type="RefSeq" id="WP_200065921.1">
    <property type="nucleotide sequence ID" value="NZ_JAEHFW010000001.1"/>
</dbReference>
<dbReference type="EMBL" id="JAEHFW010000001">
    <property type="protein sequence ID" value="MBK0379495.1"/>
    <property type="molecule type" value="Genomic_DNA"/>
</dbReference>
<evidence type="ECO:0000313" key="3">
    <source>
        <dbReference type="EMBL" id="MBK0379495.1"/>
    </source>
</evidence>
<dbReference type="AlphaFoldDB" id="A0A934UMY2"/>
<evidence type="ECO:0000256" key="1">
    <source>
        <dbReference type="SAM" id="Phobius"/>
    </source>
</evidence>
<keyword evidence="1" id="KW-0812">Transmembrane</keyword>
<gene>
    <name evidence="3" type="ORF">I5M19_09260</name>
</gene>
<protein>
    <submittedName>
        <fullName evidence="3">Uncharacterized protein</fullName>
    </submittedName>
</protein>
<evidence type="ECO:0000256" key="2">
    <source>
        <dbReference type="SAM" id="SignalP"/>
    </source>
</evidence>
<keyword evidence="1" id="KW-0472">Membrane</keyword>
<feature type="transmembrane region" description="Helical" evidence="1">
    <location>
        <begin position="148"/>
        <end position="165"/>
    </location>
</feature>
<accession>A0A934UMY2</accession>
<name>A0A934UMY2_9SPHI</name>